<comment type="similarity">
    <text evidence="1">Belongs to the UPF0065 (bug) family.</text>
</comment>
<keyword evidence="4" id="KW-1185">Reference proteome</keyword>
<protein>
    <submittedName>
        <fullName evidence="3">Tripartite tricarboxylate transporter substrate binding protein</fullName>
    </submittedName>
</protein>
<name>A0ABX1EB56_9PROT</name>
<accession>A0ABX1EB56</accession>
<dbReference type="PANTHER" id="PTHR42928:SF5">
    <property type="entry name" value="BLR1237 PROTEIN"/>
    <property type="match status" value="1"/>
</dbReference>
<dbReference type="EMBL" id="JAAVNE010000071">
    <property type="protein sequence ID" value="NKC34226.1"/>
    <property type="molecule type" value="Genomic_DNA"/>
</dbReference>
<feature type="signal peptide" evidence="2">
    <location>
        <begin position="1"/>
        <end position="23"/>
    </location>
</feature>
<dbReference type="SUPFAM" id="SSF53850">
    <property type="entry name" value="Periplasmic binding protein-like II"/>
    <property type="match status" value="1"/>
</dbReference>
<evidence type="ECO:0000313" key="3">
    <source>
        <dbReference type="EMBL" id="NKC34226.1"/>
    </source>
</evidence>
<dbReference type="InterPro" id="IPR005064">
    <property type="entry name" value="BUG"/>
</dbReference>
<evidence type="ECO:0000313" key="4">
    <source>
        <dbReference type="Proteomes" id="UP000787635"/>
    </source>
</evidence>
<dbReference type="CDD" id="cd07012">
    <property type="entry name" value="PBP2_Bug_TTT"/>
    <property type="match status" value="1"/>
</dbReference>
<organism evidence="3 4">
    <name type="scientific">Falsiroseomonas selenitidurans</name>
    <dbReference type="NCBI Taxonomy" id="2716335"/>
    <lineage>
        <taxon>Bacteria</taxon>
        <taxon>Pseudomonadati</taxon>
        <taxon>Pseudomonadota</taxon>
        <taxon>Alphaproteobacteria</taxon>
        <taxon>Acetobacterales</taxon>
        <taxon>Roseomonadaceae</taxon>
        <taxon>Falsiroseomonas</taxon>
    </lineage>
</organism>
<keyword evidence="2" id="KW-0732">Signal</keyword>
<dbReference type="Proteomes" id="UP000787635">
    <property type="component" value="Unassembled WGS sequence"/>
</dbReference>
<dbReference type="InterPro" id="IPR042100">
    <property type="entry name" value="Bug_dom1"/>
</dbReference>
<sequence length="327" mass="34156">MRHLTRRNTLALSSLVLATPALAQRDAAAGWPQRPVKLVVPYAPGGTTDVMARLVAEQLGNKLGQPMIVENRPGAGATIGAGVVAQAEPDGLTLLMSNSGSHGVSPSLYPNLPYDPMKDFTHVALVVTSPSVLVVTKNNSAQDMAQFIAQVKRAGEIDFAVSGIGSSSHLTGVRLGMALDVRVTPIPYRGAGPAMTDTIAGVVPAMMDSLPSAASHINAGSVRALAVSSETRSPRFPNLPTLRESGVDVVNYAWFGISGPARLPAPIVQKLAATIRAVLAEPAMISRFEELTGSPPPESTPESYTRFVESEIAGFAPIVRAAGVTPR</sequence>
<evidence type="ECO:0000256" key="2">
    <source>
        <dbReference type="SAM" id="SignalP"/>
    </source>
</evidence>
<evidence type="ECO:0000256" key="1">
    <source>
        <dbReference type="ARBA" id="ARBA00006987"/>
    </source>
</evidence>
<dbReference type="RefSeq" id="WP_168034940.1">
    <property type="nucleotide sequence ID" value="NZ_JAAVNE010000071.1"/>
</dbReference>
<dbReference type="PANTHER" id="PTHR42928">
    <property type="entry name" value="TRICARBOXYLATE-BINDING PROTEIN"/>
    <property type="match status" value="1"/>
</dbReference>
<gene>
    <name evidence="3" type="ORF">HEQ75_25445</name>
</gene>
<comment type="caution">
    <text evidence="3">The sequence shown here is derived from an EMBL/GenBank/DDBJ whole genome shotgun (WGS) entry which is preliminary data.</text>
</comment>
<dbReference type="Pfam" id="PF03401">
    <property type="entry name" value="TctC"/>
    <property type="match status" value="1"/>
</dbReference>
<dbReference type="Gene3D" id="3.40.190.10">
    <property type="entry name" value="Periplasmic binding protein-like II"/>
    <property type="match status" value="1"/>
</dbReference>
<dbReference type="PIRSF" id="PIRSF017082">
    <property type="entry name" value="YflP"/>
    <property type="match status" value="1"/>
</dbReference>
<dbReference type="Gene3D" id="3.40.190.150">
    <property type="entry name" value="Bordetella uptake gene, domain 1"/>
    <property type="match status" value="1"/>
</dbReference>
<reference evidence="3 4" key="1">
    <citation type="submission" date="2020-03" db="EMBL/GenBank/DDBJ databases">
        <title>Roseomonas selenitidurans sp. nov. isolated from urban soil.</title>
        <authorList>
            <person name="Liu H."/>
        </authorList>
    </citation>
    <scope>NUCLEOTIDE SEQUENCE [LARGE SCALE GENOMIC DNA]</scope>
    <source>
        <strain evidence="3 4">BU-1</strain>
    </source>
</reference>
<proteinExistence type="inferred from homology"/>
<feature type="chain" id="PRO_5045971549" evidence="2">
    <location>
        <begin position="24"/>
        <end position="327"/>
    </location>
</feature>